<evidence type="ECO:0000256" key="6">
    <source>
        <dbReference type="PROSITE-ProRule" id="PRU00169"/>
    </source>
</evidence>
<dbReference type="PANTHER" id="PTHR32071:SF113">
    <property type="entry name" value="ALGINATE BIOSYNTHESIS TRANSCRIPTIONAL REGULATORY PROTEIN ALGB"/>
    <property type="match status" value="1"/>
</dbReference>
<evidence type="ECO:0000256" key="1">
    <source>
        <dbReference type="ARBA" id="ARBA00022741"/>
    </source>
</evidence>
<evidence type="ECO:0000313" key="9">
    <source>
        <dbReference type="EMBL" id="OGG54328.1"/>
    </source>
</evidence>
<dbReference type="PROSITE" id="PS50045">
    <property type="entry name" value="SIGMA54_INTERACT_4"/>
    <property type="match status" value="1"/>
</dbReference>
<dbReference type="SUPFAM" id="SSF46689">
    <property type="entry name" value="Homeodomain-like"/>
    <property type="match status" value="1"/>
</dbReference>
<evidence type="ECO:0000256" key="2">
    <source>
        <dbReference type="ARBA" id="ARBA00022840"/>
    </source>
</evidence>
<evidence type="ECO:0000256" key="4">
    <source>
        <dbReference type="ARBA" id="ARBA00023125"/>
    </source>
</evidence>
<dbReference type="PANTHER" id="PTHR32071">
    <property type="entry name" value="TRANSCRIPTIONAL REGULATORY PROTEIN"/>
    <property type="match status" value="1"/>
</dbReference>
<dbReference type="SMART" id="SM00382">
    <property type="entry name" value="AAA"/>
    <property type="match status" value="1"/>
</dbReference>
<reference evidence="9 10" key="1">
    <citation type="journal article" date="2016" name="Nat. Commun.">
        <title>Thousands of microbial genomes shed light on interconnected biogeochemical processes in an aquifer system.</title>
        <authorList>
            <person name="Anantharaman K."/>
            <person name="Brown C.T."/>
            <person name="Hug L.A."/>
            <person name="Sharon I."/>
            <person name="Castelle C.J."/>
            <person name="Probst A.J."/>
            <person name="Thomas B.C."/>
            <person name="Singh A."/>
            <person name="Wilkins M.J."/>
            <person name="Karaoz U."/>
            <person name="Brodie E.L."/>
            <person name="Williams K.H."/>
            <person name="Hubbard S.S."/>
            <person name="Banfield J.F."/>
        </authorList>
    </citation>
    <scope>NUCLEOTIDE SEQUENCE [LARGE SCALE GENOMIC DNA]</scope>
    <source>
        <strain evidence="10">RIFCSPLOWO2_12_FULL_64_10</strain>
    </source>
</reference>
<dbReference type="AlphaFoldDB" id="A0A1F6CYT8"/>
<evidence type="ECO:0000259" key="8">
    <source>
        <dbReference type="PROSITE" id="PS50110"/>
    </source>
</evidence>
<dbReference type="InterPro" id="IPR001789">
    <property type="entry name" value="Sig_transdc_resp-reg_receiver"/>
</dbReference>
<dbReference type="InterPro" id="IPR009057">
    <property type="entry name" value="Homeodomain-like_sf"/>
</dbReference>
<dbReference type="Gene3D" id="3.40.50.300">
    <property type="entry name" value="P-loop containing nucleotide triphosphate hydrolases"/>
    <property type="match status" value="1"/>
</dbReference>
<dbReference type="GO" id="GO:0043565">
    <property type="term" value="F:sequence-specific DNA binding"/>
    <property type="evidence" value="ECO:0007669"/>
    <property type="project" value="InterPro"/>
</dbReference>
<dbReference type="Pfam" id="PF02954">
    <property type="entry name" value="HTH_8"/>
    <property type="match status" value="1"/>
</dbReference>
<dbReference type="Pfam" id="PF00072">
    <property type="entry name" value="Response_reg"/>
    <property type="match status" value="1"/>
</dbReference>
<dbReference type="Gene3D" id="3.40.50.2300">
    <property type="match status" value="1"/>
</dbReference>
<dbReference type="InterPro" id="IPR002078">
    <property type="entry name" value="Sigma_54_int"/>
</dbReference>
<dbReference type="PROSITE" id="PS50110">
    <property type="entry name" value="RESPONSE_REGULATORY"/>
    <property type="match status" value="1"/>
</dbReference>
<evidence type="ECO:0000256" key="5">
    <source>
        <dbReference type="ARBA" id="ARBA00023163"/>
    </source>
</evidence>
<dbReference type="SMART" id="SM00448">
    <property type="entry name" value="REC"/>
    <property type="match status" value="1"/>
</dbReference>
<comment type="caution">
    <text evidence="9">The sequence shown here is derived from an EMBL/GenBank/DDBJ whole genome shotgun (WGS) entry which is preliminary data.</text>
</comment>
<dbReference type="PROSITE" id="PS00688">
    <property type="entry name" value="SIGMA54_INTERACT_3"/>
    <property type="match status" value="1"/>
</dbReference>
<feature type="modified residue" description="4-aspartylphosphate" evidence="6">
    <location>
        <position position="56"/>
    </location>
</feature>
<dbReference type="GO" id="GO:0006355">
    <property type="term" value="P:regulation of DNA-templated transcription"/>
    <property type="evidence" value="ECO:0007669"/>
    <property type="project" value="InterPro"/>
</dbReference>
<feature type="domain" description="Response regulatory" evidence="8">
    <location>
        <begin position="7"/>
        <end position="126"/>
    </location>
</feature>
<organism evidence="9 10">
    <name type="scientific">Handelsmanbacteria sp. (strain RIFCSPLOWO2_12_FULL_64_10)</name>
    <dbReference type="NCBI Taxonomy" id="1817868"/>
    <lineage>
        <taxon>Bacteria</taxon>
        <taxon>Candidatus Handelsmaniibacteriota</taxon>
    </lineage>
</organism>
<keyword evidence="4" id="KW-0238">DNA-binding</keyword>
<dbReference type="Gene3D" id="1.10.8.60">
    <property type="match status" value="1"/>
</dbReference>
<keyword evidence="6" id="KW-0597">Phosphoprotein</keyword>
<dbReference type="InterPro" id="IPR002197">
    <property type="entry name" value="HTH_Fis"/>
</dbReference>
<evidence type="ECO:0000259" key="7">
    <source>
        <dbReference type="PROSITE" id="PS50045"/>
    </source>
</evidence>
<dbReference type="GO" id="GO:0005524">
    <property type="term" value="F:ATP binding"/>
    <property type="evidence" value="ECO:0007669"/>
    <property type="project" value="UniProtKB-KW"/>
</dbReference>
<dbReference type="PRINTS" id="PR01590">
    <property type="entry name" value="HTHFIS"/>
</dbReference>
<dbReference type="CDD" id="cd00009">
    <property type="entry name" value="AAA"/>
    <property type="match status" value="1"/>
</dbReference>
<dbReference type="InterPro" id="IPR025943">
    <property type="entry name" value="Sigma_54_int_dom_ATP-bd_2"/>
</dbReference>
<accession>A0A1F6CYT8</accession>
<dbReference type="GO" id="GO:0000160">
    <property type="term" value="P:phosphorelay signal transduction system"/>
    <property type="evidence" value="ECO:0007669"/>
    <property type="project" value="InterPro"/>
</dbReference>
<keyword evidence="2" id="KW-0067">ATP-binding</keyword>
<dbReference type="InterPro" id="IPR025944">
    <property type="entry name" value="Sigma_54_int_dom_CS"/>
</dbReference>
<gene>
    <name evidence="9" type="ORF">A3F84_07545</name>
</gene>
<keyword evidence="5" id="KW-0804">Transcription</keyword>
<proteinExistence type="predicted"/>
<dbReference type="InterPro" id="IPR058031">
    <property type="entry name" value="AAA_lid_NorR"/>
</dbReference>
<evidence type="ECO:0000313" key="10">
    <source>
        <dbReference type="Proteomes" id="UP000178606"/>
    </source>
</evidence>
<dbReference type="FunFam" id="3.40.50.300:FF:000006">
    <property type="entry name" value="DNA-binding transcriptional regulator NtrC"/>
    <property type="match status" value="1"/>
</dbReference>
<dbReference type="EMBL" id="MFKF01000106">
    <property type="protein sequence ID" value="OGG54328.1"/>
    <property type="molecule type" value="Genomic_DNA"/>
</dbReference>
<dbReference type="Gene3D" id="1.10.10.60">
    <property type="entry name" value="Homeodomain-like"/>
    <property type="match status" value="1"/>
</dbReference>
<sequence>MNKKFGRILVVDDNEDILLAARLLLKPHVERVHTEKDPRAIPSLLKDERYDVILLDMNFTQDATSGAEGFHWLSRILETDPSAVVILITAYGDVETAVRAIKEGATDFVLKPWQNEKLLATLSAALSLRESRLEVDHLRSRERQLSADIDRPFHDLIGASAVMQEVFATIQKVAQTDANVLILGENGTGKELVARALHRQSRRAEEVFITVDVGALSETLFESELFGHVKGAFTDAKEDRAGRFEIASGGTLFLDEIGNLPLPLQAKLLTALENRQVTRLGANAPQPIDVRLICATNTPIHDVVAQRQFRQDLLYRVNTVEIRLPPLRERAEDIPLLVDHFLKVYSKKYQKPLRRVHATALKKLERYPWPGNIRELAHAVERTVIMSDSPVLQPSDFLLFAPETGEEGLMLERYNLEEVEKAVIRKAIRKHEGNLSQVAKELGLTRTSLYRRLEKYGL</sequence>
<dbReference type="InterPro" id="IPR003593">
    <property type="entry name" value="AAA+_ATPase"/>
</dbReference>
<dbReference type="InterPro" id="IPR011006">
    <property type="entry name" value="CheY-like_superfamily"/>
</dbReference>
<evidence type="ECO:0000256" key="3">
    <source>
        <dbReference type="ARBA" id="ARBA00023015"/>
    </source>
</evidence>
<feature type="domain" description="Sigma-54 factor interaction" evidence="7">
    <location>
        <begin position="156"/>
        <end position="385"/>
    </location>
</feature>
<dbReference type="SUPFAM" id="SSF52540">
    <property type="entry name" value="P-loop containing nucleoside triphosphate hydrolases"/>
    <property type="match status" value="1"/>
</dbReference>
<dbReference type="PROSITE" id="PS00676">
    <property type="entry name" value="SIGMA54_INTERACT_2"/>
    <property type="match status" value="1"/>
</dbReference>
<dbReference type="Proteomes" id="UP000178606">
    <property type="component" value="Unassembled WGS sequence"/>
</dbReference>
<name>A0A1F6CYT8_HANXR</name>
<dbReference type="Pfam" id="PF00158">
    <property type="entry name" value="Sigma54_activat"/>
    <property type="match status" value="1"/>
</dbReference>
<keyword evidence="3" id="KW-0805">Transcription regulation</keyword>
<keyword evidence="1" id="KW-0547">Nucleotide-binding</keyword>
<dbReference type="InterPro" id="IPR027417">
    <property type="entry name" value="P-loop_NTPase"/>
</dbReference>
<dbReference type="SUPFAM" id="SSF52172">
    <property type="entry name" value="CheY-like"/>
    <property type="match status" value="1"/>
</dbReference>
<protein>
    <submittedName>
        <fullName evidence="9">Sigma-54-dependent Fis family transcriptional regulator</fullName>
    </submittedName>
</protein>
<dbReference type="Pfam" id="PF25601">
    <property type="entry name" value="AAA_lid_14"/>
    <property type="match status" value="1"/>
</dbReference>